<accession>A0A853AXE1</accession>
<feature type="domain" description="MmyB-like transcription regulator ligand binding" evidence="1">
    <location>
        <begin position="60"/>
        <end position="220"/>
    </location>
</feature>
<organism evidence="2 3">
    <name type="scientific">Amycolatopsis endophytica</name>
    <dbReference type="NCBI Taxonomy" id="860233"/>
    <lineage>
        <taxon>Bacteria</taxon>
        <taxon>Bacillati</taxon>
        <taxon>Actinomycetota</taxon>
        <taxon>Actinomycetes</taxon>
        <taxon>Pseudonocardiales</taxon>
        <taxon>Pseudonocardiaceae</taxon>
        <taxon>Amycolatopsis</taxon>
    </lineage>
</organism>
<dbReference type="GO" id="GO:0003677">
    <property type="term" value="F:DNA binding"/>
    <property type="evidence" value="ECO:0007669"/>
    <property type="project" value="InterPro"/>
</dbReference>
<proteinExistence type="predicted"/>
<sequence length="241" mass="26376">MSVDYYTRLEQGRENHPSPSLLSALGRVLRLSPDEQLHLHRLAGVDPTGAAAPTSRTIPVALRRLLDQWPVNPAFIFNDVQDILAANALGVALHAGFEHTDNFARMVFLDRQGPRFFVEWEKVAAGTVATLRQTWGRPAARGRVQPVIDELRTHSDEFARLWSSHVVAGKSHETKSLDHPAVGSLELDYHAFEVAGVSGQYLLVCQAEAGSHAEQALRLLGSIAASSRQRPGQARGDLPGE</sequence>
<dbReference type="PANTHER" id="PTHR35010:SF2">
    <property type="entry name" value="BLL4672 PROTEIN"/>
    <property type="match status" value="1"/>
</dbReference>
<evidence type="ECO:0000259" key="1">
    <source>
        <dbReference type="Pfam" id="PF17765"/>
    </source>
</evidence>
<protein>
    <recommendedName>
        <fullName evidence="1">MmyB-like transcription regulator ligand binding domain-containing protein</fullName>
    </recommendedName>
</protein>
<dbReference type="EMBL" id="JACCFK010000001">
    <property type="protein sequence ID" value="NYI87295.1"/>
    <property type="molecule type" value="Genomic_DNA"/>
</dbReference>
<evidence type="ECO:0000313" key="3">
    <source>
        <dbReference type="Proteomes" id="UP000549616"/>
    </source>
</evidence>
<dbReference type="Gene3D" id="1.10.260.40">
    <property type="entry name" value="lambda repressor-like DNA-binding domains"/>
    <property type="match status" value="1"/>
</dbReference>
<evidence type="ECO:0000313" key="2">
    <source>
        <dbReference type="EMBL" id="NYI87295.1"/>
    </source>
</evidence>
<keyword evidence="3" id="KW-1185">Reference proteome</keyword>
<dbReference type="InterPro" id="IPR041413">
    <property type="entry name" value="MLTR_LBD"/>
</dbReference>
<comment type="caution">
    <text evidence="2">The sequence shown here is derived from an EMBL/GenBank/DDBJ whole genome shotgun (WGS) entry which is preliminary data.</text>
</comment>
<dbReference type="Gene3D" id="3.30.450.180">
    <property type="match status" value="1"/>
</dbReference>
<gene>
    <name evidence="2" type="ORF">HNR02_000618</name>
</gene>
<dbReference type="InterPro" id="IPR010982">
    <property type="entry name" value="Lambda_DNA-bd_dom_sf"/>
</dbReference>
<dbReference type="Proteomes" id="UP000549616">
    <property type="component" value="Unassembled WGS sequence"/>
</dbReference>
<reference evidence="2 3" key="1">
    <citation type="submission" date="2020-07" db="EMBL/GenBank/DDBJ databases">
        <title>Sequencing the genomes of 1000 actinobacteria strains.</title>
        <authorList>
            <person name="Klenk H.-P."/>
        </authorList>
    </citation>
    <scope>NUCLEOTIDE SEQUENCE [LARGE SCALE GENOMIC DNA]</scope>
    <source>
        <strain evidence="2 3">DSM 104006</strain>
    </source>
</reference>
<dbReference type="AlphaFoldDB" id="A0A853AXE1"/>
<name>A0A853AXE1_9PSEU</name>
<dbReference type="PANTHER" id="PTHR35010">
    <property type="entry name" value="BLL4672 PROTEIN-RELATED"/>
    <property type="match status" value="1"/>
</dbReference>
<dbReference type="Pfam" id="PF17765">
    <property type="entry name" value="MLTR_LBD"/>
    <property type="match status" value="1"/>
</dbReference>